<feature type="repeat" description="PPR" evidence="2">
    <location>
        <begin position="302"/>
        <end position="336"/>
    </location>
</feature>
<keyword evidence="4" id="KW-1185">Reference proteome</keyword>
<accession>A0A8T2PYU0</accession>
<dbReference type="SUPFAM" id="SSF48452">
    <property type="entry name" value="TPR-like"/>
    <property type="match status" value="1"/>
</dbReference>
<gene>
    <name evidence="3" type="ORF">KP509_39G023200</name>
</gene>
<dbReference type="InterPro" id="IPR011990">
    <property type="entry name" value="TPR-like_helical_dom_sf"/>
</dbReference>
<dbReference type="OrthoDB" id="1859199at2759"/>
<proteinExistence type="predicted"/>
<comment type="caution">
    <text evidence="3">The sequence shown here is derived from an EMBL/GenBank/DDBJ whole genome shotgun (WGS) entry which is preliminary data.</text>
</comment>
<dbReference type="FunFam" id="1.25.40.10:FF:000158">
    <property type="entry name" value="pentatricopeptide repeat-containing protein At2g33680"/>
    <property type="match status" value="1"/>
</dbReference>
<keyword evidence="1" id="KW-0677">Repeat</keyword>
<dbReference type="EMBL" id="CM035444">
    <property type="protein sequence ID" value="KAH7276817.1"/>
    <property type="molecule type" value="Genomic_DNA"/>
</dbReference>
<name>A0A8T2PYU0_CERRI</name>
<sequence length="471" mass="52530">MQIEHDTARTLCRQGAVEAALSLLRQNAALVPPADIFCLILQQCVSRKSLSIGRQTHALIISSGCESNVILKNCLIRMFSACGSLKEAKQVFLSAPSWDVYSWEALLSAHGMSGQPMVAIYLYERFRSLNAIRVNDHIYVASLRACADAAKVFEGMIIHNHILHSNMHISLHVGSVLVDMYAKCGYIAEASTIFHCLPTKDLVLWNTMIAGYAQFSFHDEALQLFTSMQAKGVAPDTITFASLFKACSCTQAIEEGRSAHSLMLKIGCKSNLVIENTLIDMYARARQLDEAVWIFEAICERDAISWTALMNAYGHVNDWAMAIFYFEEMLREGINPDGATFRCLFMACSHVGLVNEGRLYFQMMIEQYNISPTEDHIICLTDLLARSGHVNEAEKLLLSTPSSKSESALTALLTACRIHGSVRLGRRCFDRAVKINPNYGSFYALMSGIYTDAQEWENVLEIEEMRKNAGL</sequence>
<organism evidence="3 4">
    <name type="scientific">Ceratopteris richardii</name>
    <name type="common">Triangle waterfern</name>
    <dbReference type="NCBI Taxonomy" id="49495"/>
    <lineage>
        <taxon>Eukaryota</taxon>
        <taxon>Viridiplantae</taxon>
        <taxon>Streptophyta</taxon>
        <taxon>Embryophyta</taxon>
        <taxon>Tracheophyta</taxon>
        <taxon>Polypodiopsida</taxon>
        <taxon>Polypodiidae</taxon>
        <taxon>Polypodiales</taxon>
        <taxon>Pteridineae</taxon>
        <taxon>Pteridaceae</taxon>
        <taxon>Parkerioideae</taxon>
        <taxon>Ceratopteris</taxon>
    </lineage>
</organism>
<dbReference type="Proteomes" id="UP000825935">
    <property type="component" value="Chromosome 39"/>
</dbReference>
<dbReference type="InterPro" id="IPR046960">
    <property type="entry name" value="PPR_At4g14850-like_plant"/>
</dbReference>
<evidence type="ECO:0000256" key="1">
    <source>
        <dbReference type="ARBA" id="ARBA00022737"/>
    </source>
</evidence>
<dbReference type="Gene3D" id="1.25.40.10">
    <property type="entry name" value="Tetratricopeptide repeat domain"/>
    <property type="match status" value="2"/>
</dbReference>
<dbReference type="GO" id="GO:0009451">
    <property type="term" value="P:RNA modification"/>
    <property type="evidence" value="ECO:0007669"/>
    <property type="project" value="InterPro"/>
</dbReference>
<dbReference type="InterPro" id="IPR002885">
    <property type="entry name" value="PPR_rpt"/>
</dbReference>
<dbReference type="PROSITE" id="PS51375">
    <property type="entry name" value="PPR"/>
    <property type="match status" value="2"/>
</dbReference>
<dbReference type="PANTHER" id="PTHR47926">
    <property type="entry name" value="PENTATRICOPEPTIDE REPEAT-CONTAINING PROTEIN"/>
    <property type="match status" value="1"/>
</dbReference>
<dbReference type="EMBL" id="CM035444">
    <property type="protein sequence ID" value="KAH7276818.1"/>
    <property type="molecule type" value="Genomic_DNA"/>
</dbReference>
<dbReference type="PANTHER" id="PTHR47926:SF382">
    <property type="entry name" value="PENTACOTRIPEPTIDE-REPEAT REGION OF PRORP DOMAIN-CONTAINING PROTEIN"/>
    <property type="match status" value="1"/>
</dbReference>
<dbReference type="FunFam" id="1.25.40.10:FF:000031">
    <property type="entry name" value="Pentatricopeptide repeat-containing protein mitochondrial"/>
    <property type="match status" value="1"/>
</dbReference>
<evidence type="ECO:0000313" key="3">
    <source>
        <dbReference type="EMBL" id="KAH7276817.1"/>
    </source>
</evidence>
<feature type="repeat" description="PPR" evidence="2">
    <location>
        <begin position="201"/>
        <end position="235"/>
    </location>
</feature>
<evidence type="ECO:0000256" key="2">
    <source>
        <dbReference type="PROSITE-ProRule" id="PRU00708"/>
    </source>
</evidence>
<evidence type="ECO:0008006" key="5">
    <source>
        <dbReference type="Google" id="ProtNLM"/>
    </source>
</evidence>
<dbReference type="GO" id="GO:0048731">
    <property type="term" value="P:system development"/>
    <property type="evidence" value="ECO:0007669"/>
    <property type="project" value="UniProtKB-ARBA"/>
</dbReference>
<dbReference type="NCBIfam" id="TIGR00756">
    <property type="entry name" value="PPR"/>
    <property type="match status" value="2"/>
</dbReference>
<reference evidence="3" key="1">
    <citation type="submission" date="2021-08" db="EMBL/GenBank/DDBJ databases">
        <title>WGS assembly of Ceratopteris richardii.</title>
        <authorList>
            <person name="Marchant D.B."/>
            <person name="Chen G."/>
            <person name="Jenkins J."/>
            <person name="Shu S."/>
            <person name="Leebens-Mack J."/>
            <person name="Grimwood J."/>
            <person name="Schmutz J."/>
            <person name="Soltis P."/>
            <person name="Soltis D."/>
            <person name="Chen Z.-H."/>
        </authorList>
    </citation>
    <scope>NUCLEOTIDE SEQUENCE</scope>
    <source>
        <strain evidence="3">Whitten #5841</strain>
        <tissue evidence="3">Leaf</tissue>
    </source>
</reference>
<dbReference type="Pfam" id="PF01535">
    <property type="entry name" value="PPR"/>
    <property type="match status" value="1"/>
</dbReference>
<evidence type="ECO:0000313" key="4">
    <source>
        <dbReference type="Proteomes" id="UP000825935"/>
    </source>
</evidence>
<dbReference type="AlphaFoldDB" id="A0A8T2PYU0"/>
<protein>
    <recommendedName>
        <fullName evidence="5">Pentatricopeptide repeat-containing protein</fullName>
    </recommendedName>
</protein>
<dbReference type="Pfam" id="PF13041">
    <property type="entry name" value="PPR_2"/>
    <property type="match status" value="2"/>
</dbReference>
<dbReference type="GO" id="GO:0003723">
    <property type="term" value="F:RNA binding"/>
    <property type="evidence" value="ECO:0007669"/>
    <property type="project" value="InterPro"/>
</dbReference>